<dbReference type="GO" id="GO:0006935">
    <property type="term" value="P:chemotaxis"/>
    <property type="evidence" value="ECO:0007669"/>
    <property type="project" value="UniProtKB-UniRule"/>
</dbReference>
<proteinExistence type="predicted"/>
<dbReference type="KEGG" id="sual:KDD17_16215"/>
<dbReference type="PANTHER" id="PTHR42872:SF6">
    <property type="entry name" value="PROTEIN-GLUTAMATE METHYLESTERASE_PROTEIN-GLUTAMINE GLUTAMINASE"/>
    <property type="match status" value="1"/>
</dbReference>
<evidence type="ECO:0000256" key="4">
    <source>
        <dbReference type="PROSITE-ProRule" id="PRU00050"/>
    </source>
</evidence>
<dbReference type="Proteomes" id="UP000683291">
    <property type="component" value="Chromosome 1"/>
</dbReference>
<gene>
    <name evidence="6" type="ORF">KDD17_16215</name>
</gene>
<dbReference type="PANTHER" id="PTHR42872">
    <property type="entry name" value="PROTEIN-GLUTAMATE METHYLESTERASE/PROTEIN-GLUTAMINE GLUTAMINASE"/>
    <property type="match status" value="1"/>
</dbReference>
<dbReference type="RefSeq" id="WP_212704602.1">
    <property type="nucleotide sequence ID" value="NZ_CP073581.1"/>
</dbReference>
<keyword evidence="4" id="KW-0145">Chemotaxis</keyword>
<dbReference type="Gene3D" id="3.40.50.180">
    <property type="entry name" value="Methylesterase CheB, C-terminal domain"/>
    <property type="match status" value="1"/>
</dbReference>
<comment type="catalytic activity">
    <reaction evidence="3">
        <text>[protein]-L-glutamate 5-O-methyl ester + H2O = L-glutamyl-[protein] + methanol + H(+)</text>
        <dbReference type="Rhea" id="RHEA:23236"/>
        <dbReference type="Rhea" id="RHEA-COMP:10208"/>
        <dbReference type="Rhea" id="RHEA-COMP:10311"/>
        <dbReference type="ChEBI" id="CHEBI:15377"/>
        <dbReference type="ChEBI" id="CHEBI:15378"/>
        <dbReference type="ChEBI" id="CHEBI:17790"/>
        <dbReference type="ChEBI" id="CHEBI:29973"/>
        <dbReference type="ChEBI" id="CHEBI:82795"/>
        <dbReference type="EC" id="3.1.1.61"/>
    </reaction>
</comment>
<dbReference type="GO" id="GO:0000156">
    <property type="term" value="F:phosphorelay response regulator activity"/>
    <property type="evidence" value="ECO:0007669"/>
    <property type="project" value="InterPro"/>
</dbReference>
<dbReference type="InterPro" id="IPR035909">
    <property type="entry name" value="CheB_C"/>
</dbReference>
<evidence type="ECO:0000256" key="3">
    <source>
        <dbReference type="ARBA" id="ARBA00048267"/>
    </source>
</evidence>
<name>A0A975JDD2_9RHOB</name>
<dbReference type="EC" id="3.1.1.61" evidence="2"/>
<dbReference type="GO" id="GO:0005737">
    <property type="term" value="C:cytoplasm"/>
    <property type="evidence" value="ECO:0007669"/>
    <property type="project" value="InterPro"/>
</dbReference>
<feature type="domain" description="CheB-type methylesterase" evidence="5">
    <location>
        <begin position="7"/>
        <end position="191"/>
    </location>
</feature>
<dbReference type="InterPro" id="IPR000673">
    <property type="entry name" value="Sig_transdc_resp-reg_Me-estase"/>
</dbReference>
<keyword evidence="7" id="KW-1185">Reference proteome</keyword>
<feature type="active site" evidence="4">
    <location>
        <position position="133"/>
    </location>
</feature>
<keyword evidence="1 4" id="KW-0378">Hydrolase</keyword>
<feature type="active site" evidence="4">
    <location>
        <position position="43"/>
    </location>
</feature>
<dbReference type="Pfam" id="PF01339">
    <property type="entry name" value="CheB_methylest"/>
    <property type="match status" value="1"/>
</dbReference>
<evidence type="ECO:0000313" key="7">
    <source>
        <dbReference type="Proteomes" id="UP000683291"/>
    </source>
</evidence>
<dbReference type="SUPFAM" id="SSF52738">
    <property type="entry name" value="Methylesterase CheB, C-terminal domain"/>
    <property type="match status" value="1"/>
</dbReference>
<evidence type="ECO:0000259" key="5">
    <source>
        <dbReference type="PROSITE" id="PS50122"/>
    </source>
</evidence>
<accession>A0A975JDD2</accession>
<dbReference type="CDD" id="cd16433">
    <property type="entry name" value="CheB"/>
    <property type="match status" value="1"/>
</dbReference>
<evidence type="ECO:0000313" key="6">
    <source>
        <dbReference type="EMBL" id="QUJ76404.1"/>
    </source>
</evidence>
<dbReference type="PROSITE" id="PS50122">
    <property type="entry name" value="CHEB"/>
    <property type="match status" value="1"/>
</dbReference>
<protein>
    <recommendedName>
        <fullName evidence="2">protein-glutamate methylesterase</fullName>
        <ecNumber evidence="2">3.1.1.61</ecNumber>
    </recommendedName>
</protein>
<reference evidence="6" key="1">
    <citation type="submission" date="2021-04" db="EMBL/GenBank/DDBJ databases">
        <title>Complete genome sequence for Sulfitobacter sp. strain JK7-1.</title>
        <authorList>
            <person name="Park S.-J."/>
        </authorList>
    </citation>
    <scope>NUCLEOTIDE SEQUENCE</scope>
    <source>
        <strain evidence="6">JK7-1</strain>
    </source>
</reference>
<feature type="active site" evidence="4">
    <location>
        <position position="16"/>
    </location>
</feature>
<evidence type="ECO:0000256" key="1">
    <source>
        <dbReference type="ARBA" id="ARBA00022801"/>
    </source>
</evidence>
<sequence>MTHADAPDSLIVIGGSAGAQQPVQEMLAALPNPLAAPIIIALHSVPMSKLTELLQRNSHHDIRRVEDGDTPEAGVIHIVPGGRHAFLRAGKIRLSDEVEDSGFRPSIDMLFMTAAAQYGPGAIGVILSGMLKDGMRGCQVIYDLGGRSIVQNPDDALYDSMPAAVIRADHPRAILSASELSEWLISKVGTIET</sequence>
<dbReference type="EMBL" id="CP073581">
    <property type="protein sequence ID" value="QUJ76404.1"/>
    <property type="molecule type" value="Genomic_DNA"/>
</dbReference>
<organism evidence="6 7">
    <name type="scientific">Sulfitobacter albidus</name>
    <dbReference type="NCBI Taxonomy" id="2829501"/>
    <lineage>
        <taxon>Bacteria</taxon>
        <taxon>Pseudomonadati</taxon>
        <taxon>Pseudomonadota</taxon>
        <taxon>Alphaproteobacteria</taxon>
        <taxon>Rhodobacterales</taxon>
        <taxon>Roseobacteraceae</taxon>
        <taxon>Sulfitobacter</taxon>
    </lineage>
</organism>
<evidence type="ECO:0000256" key="2">
    <source>
        <dbReference type="ARBA" id="ARBA00039140"/>
    </source>
</evidence>
<dbReference type="GO" id="GO:0008984">
    <property type="term" value="F:protein-glutamate methylesterase activity"/>
    <property type="evidence" value="ECO:0007669"/>
    <property type="project" value="UniProtKB-EC"/>
</dbReference>
<dbReference type="AlphaFoldDB" id="A0A975JDD2"/>